<dbReference type="KEGG" id="lenr:94169782"/>
<dbReference type="PANTHER" id="PTHR37564">
    <property type="entry name" value="KINETOPLAST DNA-ASSOCIATED PROTEIN"/>
    <property type="match status" value="1"/>
</dbReference>
<dbReference type="RefSeq" id="XP_067690375.1">
    <property type="nucleotide sequence ID" value="XM_067834272.1"/>
</dbReference>
<evidence type="ECO:0000256" key="1">
    <source>
        <dbReference type="SAM" id="MobiDB-lite"/>
    </source>
</evidence>
<dbReference type="EMBL" id="JAFHKP010000032">
    <property type="protein sequence ID" value="KAG5471205.1"/>
    <property type="molecule type" value="Genomic_DNA"/>
</dbReference>
<feature type="compositionally biased region" description="Basic residues" evidence="1">
    <location>
        <begin position="107"/>
        <end position="150"/>
    </location>
</feature>
<dbReference type="OrthoDB" id="272590at2759"/>
<protein>
    <recommendedName>
        <fullName evidence="4">Kinetoplast DNA-associated protein</fullName>
    </recommendedName>
</protein>
<dbReference type="AlphaFoldDB" id="A0A836H6B5"/>
<sequence length="150" mass="17308">MLRCCLALRRVSPFSIFQKHLGETCVLKGTKNPMRKSAQMYRQLSAPERKIFEERARRLSYPALDAYNRFQKEYAPRFVHLPMKQRQRKVAQLWAELKENGTVKIPKGAKSRVKKVAKKMKTKRSVPQKARSGGKKPAKKGARKLKQGAI</sequence>
<dbReference type="PANTHER" id="PTHR37564:SF4">
    <property type="entry name" value="DNA-ASSOCIATED PROTEIN, PUTATIVE-RELATED"/>
    <property type="match status" value="1"/>
</dbReference>
<accession>A0A836H6B5</accession>
<gene>
    <name evidence="2" type="ORF">CUR178_02516</name>
</gene>
<reference evidence="2 3" key="1">
    <citation type="submission" date="2021-02" db="EMBL/GenBank/DDBJ databases">
        <title>Leishmania (Mundinia) enrietti genome sequencing and assembly.</title>
        <authorList>
            <person name="Almutairi H."/>
            <person name="Gatherer D."/>
        </authorList>
    </citation>
    <scope>NUCLEOTIDE SEQUENCE [LARGE SCALE GENOMIC DNA]</scope>
    <source>
        <strain evidence="2">CUR178</strain>
    </source>
</reference>
<evidence type="ECO:0000313" key="2">
    <source>
        <dbReference type="EMBL" id="KAG5471205.1"/>
    </source>
</evidence>
<organism evidence="2 3">
    <name type="scientific">Leishmania enriettii</name>
    <dbReference type="NCBI Taxonomy" id="5663"/>
    <lineage>
        <taxon>Eukaryota</taxon>
        <taxon>Discoba</taxon>
        <taxon>Euglenozoa</taxon>
        <taxon>Kinetoplastea</taxon>
        <taxon>Metakinetoplastina</taxon>
        <taxon>Trypanosomatida</taxon>
        <taxon>Trypanosomatidae</taxon>
        <taxon>Leishmaniinae</taxon>
        <taxon>Leishmania</taxon>
    </lineage>
</organism>
<evidence type="ECO:0000313" key="3">
    <source>
        <dbReference type="Proteomes" id="UP000674179"/>
    </source>
</evidence>
<proteinExistence type="predicted"/>
<keyword evidence="3" id="KW-1185">Reference proteome</keyword>
<evidence type="ECO:0008006" key="4">
    <source>
        <dbReference type="Google" id="ProtNLM"/>
    </source>
</evidence>
<comment type="caution">
    <text evidence="2">The sequence shown here is derived from an EMBL/GenBank/DDBJ whole genome shotgun (WGS) entry which is preliminary data.</text>
</comment>
<dbReference type="InterPro" id="IPR052695">
    <property type="entry name" value="Kinetoplast-DNA-binding"/>
</dbReference>
<dbReference type="Proteomes" id="UP000674179">
    <property type="component" value="Chromosome 32"/>
</dbReference>
<dbReference type="GeneID" id="94169782"/>
<name>A0A836H6B5_LEIEN</name>
<feature type="region of interest" description="Disordered" evidence="1">
    <location>
        <begin position="105"/>
        <end position="150"/>
    </location>
</feature>